<dbReference type="STRING" id="1618443.UV73_C0008G0061"/>
<organism evidence="1 2">
    <name type="scientific">Candidatus Gottesmanbacteria bacterium GW2011_GWA2_43_14</name>
    <dbReference type="NCBI Taxonomy" id="1618443"/>
    <lineage>
        <taxon>Bacteria</taxon>
        <taxon>Candidatus Gottesmaniibacteriota</taxon>
    </lineage>
</organism>
<proteinExistence type="predicted"/>
<dbReference type="EMBL" id="LCFP01000008">
    <property type="protein sequence ID" value="KKS97541.1"/>
    <property type="molecule type" value="Genomic_DNA"/>
</dbReference>
<evidence type="ECO:0000313" key="1">
    <source>
        <dbReference type="EMBL" id="KKS97541.1"/>
    </source>
</evidence>
<reference evidence="1 2" key="1">
    <citation type="journal article" date="2015" name="Nature">
        <title>rRNA introns, odd ribosomes, and small enigmatic genomes across a large radiation of phyla.</title>
        <authorList>
            <person name="Brown C.T."/>
            <person name="Hug L.A."/>
            <person name="Thomas B.C."/>
            <person name="Sharon I."/>
            <person name="Castelle C.J."/>
            <person name="Singh A."/>
            <person name="Wilkins M.J."/>
            <person name="Williams K.H."/>
            <person name="Banfield J.F."/>
        </authorList>
    </citation>
    <scope>NUCLEOTIDE SEQUENCE [LARGE SCALE GENOMIC DNA]</scope>
</reference>
<dbReference type="Proteomes" id="UP000034894">
    <property type="component" value="Unassembled WGS sequence"/>
</dbReference>
<accession>A0A0G1FR77</accession>
<dbReference type="AlphaFoldDB" id="A0A0G1FR77"/>
<comment type="caution">
    <text evidence="1">The sequence shown here is derived from an EMBL/GenBank/DDBJ whole genome shotgun (WGS) entry which is preliminary data.</text>
</comment>
<name>A0A0G1FR77_9BACT</name>
<protein>
    <submittedName>
        <fullName evidence="1">Uncharacterized protein</fullName>
    </submittedName>
</protein>
<evidence type="ECO:0000313" key="2">
    <source>
        <dbReference type="Proteomes" id="UP000034894"/>
    </source>
</evidence>
<sequence>MKGGENTDMMYANDCSGYCEPAVYSKSDRKALLKEQESILEAKLATIRHWIDNIDTEEKPEVK</sequence>
<gene>
    <name evidence="1" type="ORF">UV73_C0008G0061</name>
</gene>